<dbReference type="GO" id="GO:0015679">
    <property type="term" value="P:plasma membrane copper ion transport"/>
    <property type="evidence" value="ECO:0007669"/>
    <property type="project" value="TreeGrafter"/>
</dbReference>
<protein>
    <submittedName>
        <fullName evidence="5">Multidrug efflux pump subunit AcrA (Membrane-fusion protein)</fullName>
    </submittedName>
</protein>
<keyword evidence="2" id="KW-0175">Coiled coil</keyword>
<feature type="signal peptide" evidence="3">
    <location>
        <begin position="1"/>
        <end position="24"/>
    </location>
</feature>
<evidence type="ECO:0000259" key="4">
    <source>
        <dbReference type="Pfam" id="PF25967"/>
    </source>
</evidence>
<dbReference type="Proteomes" id="UP000189857">
    <property type="component" value="Unassembled WGS sequence"/>
</dbReference>
<evidence type="ECO:0000256" key="2">
    <source>
        <dbReference type="SAM" id="Coils"/>
    </source>
</evidence>
<dbReference type="GO" id="GO:0060003">
    <property type="term" value="P:copper ion export"/>
    <property type="evidence" value="ECO:0007669"/>
    <property type="project" value="TreeGrafter"/>
</dbReference>
<keyword evidence="6" id="KW-1185">Reference proteome</keyword>
<dbReference type="InterPro" id="IPR058627">
    <property type="entry name" value="MdtA-like_C"/>
</dbReference>
<evidence type="ECO:0000313" key="6">
    <source>
        <dbReference type="Proteomes" id="UP000189857"/>
    </source>
</evidence>
<keyword evidence="1" id="KW-0813">Transport</keyword>
<sequence>MRRFKRLKKVFTCSAMILVLSGLTGCSMERKNDLVEIPPKPYEGMEYPMAYVQKGDLIYDIEEEMVLDNYKERGYRLKEDEIMSSGYADVEFDELMVDIGDSVKKGDVLVKFKSKSLDDEIKQYVDQKELAEAKIRHLENRKSINPDEDIKKEVNSCNDSIIIAEAYLEELNAFKDKLIFKAEEDGVVMKVSDAAYSKNIDFVSDYVVVQSGDDTYKVETQVPVKIKEGQDIVATSAYMKLDATVTKVEKSAAGTVLYIKIKNNLEKKIIVKGLSAHIAKEIKKDVIYLPSVCVKNKDDKYYVFTLNDEGIRVAKEIQVGEVVGENIIIKEGLSEGEKVIAK</sequence>
<evidence type="ECO:0000256" key="3">
    <source>
        <dbReference type="SAM" id="SignalP"/>
    </source>
</evidence>
<dbReference type="InterPro" id="IPR051909">
    <property type="entry name" value="MFP_Cation_Efflux"/>
</dbReference>
<evidence type="ECO:0000313" key="5">
    <source>
        <dbReference type="EMBL" id="SJZ60935.1"/>
    </source>
</evidence>
<reference evidence="5 6" key="1">
    <citation type="submission" date="2017-02" db="EMBL/GenBank/DDBJ databases">
        <authorList>
            <person name="Peterson S.W."/>
        </authorList>
    </citation>
    <scope>NUCLEOTIDE SEQUENCE [LARGE SCALE GENOMIC DNA]</scope>
    <source>
        <strain evidence="5 6">ATCC 17233</strain>
    </source>
</reference>
<feature type="coiled-coil region" evidence="2">
    <location>
        <begin position="114"/>
        <end position="141"/>
    </location>
</feature>
<feature type="domain" description="Multidrug resistance protein MdtA-like C-terminal permuted SH3" evidence="4">
    <location>
        <begin position="289"/>
        <end position="340"/>
    </location>
</feature>
<gene>
    <name evidence="5" type="ORF">SAMN02745110_01059</name>
</gene>
<dbReference type="RefSeq" id="WP_078786895.1">
    <property type="nucleotide sequence ID" value="NZ_FMTO01000004.1"/>
</dbReference>
<dbReference type="GO" id="GO:0030313">
    <property type="term" value="C:cell envelope"/>
    <property type="evidence" value="ECO:0007669"/>
    <property type="project" value="TreeGrafter"/>
</dbReference>
<accession>A0A1T4M224</accession>
<organism evidence="5 6">
    <name type="scientific">Eubacterium ruminantium</name>
    <dbReference type="NCBI Taxonomy" id="42322"/>
    <lineage>
        <taxon>Bacteria</taxon>
        <taxon>Bacillati</taxon>
        <taxon>Bacillota</taxon>
        <taxon>Clostridia</taxon>
        <taxon>Eubacteriales</taxon>
        <taxon>Eubacteriaceae</taxon>
        <taxon>Eubacterium</taxon>
    </lineage>
</organism>
<dbReference type="PANTHER" id="PTHR30097:SF4">
    <property type="entry name" value="SLR6042 PROTEIN"/>
    <property type="match status" value="1"/>
</dbReference>
<feature type="chain" id="PRO_5039046061" evidence="3">
    <location>
        <begin position="25"/>
        <end position="342"/>
    </location>
</feature>
<dbReference type="OrthoDB" id="2028462at2"/>
<dbReference type="AlphaFoldDB" id="A0A1T4M224"/>
<name>A0A1T4M224_9FIRM</name>
<dbReference type="Pfam" id="PF25967">
    <property type="entry name" value="RND-MFP_C"/>
    <property type="match status" value="1"/>
</dbReference>
<evidence type="ECO:0000256" key="1">
    <source>
        <dbReference type="ARBA" id="ARBA00022448"/>
    </source>
</evidence>
<dbReference type="PROSITE" id="PS51257">
    <property type="entry name" value="PROKAR_LIPOPROTEIN"/>
    <property type="match status" value="1"/>
</dbReference>
<proteinExistence type="predicted"/>
<dbReference type="Gene3D" id="2.40.420.20">
    <property type="match status" value="1"/>
</dbReference>
<dbReference type="PANTHER" id="PTHR30097">
    <property type="entry name" value="CATION EFFLUX SYSTEM PROTEIN CUSB"/>
    <property type="match status" value="1"/>
</dbReference>
<keyword evidence="3" id="KW-0732">Signal</keyword>
<dbReference type="EMBL" id="FUXA01000006">
    <property type="protein sequence ID" value="SJZ60935.1"/>
    <property type="molecule type" value="Genomic_DNA"/>
</dbReference>